<keyword evidence="5" id="KW-0964">Secreted</keyword>
<evidence type="ECO:0000256" key="5">
    <source>
        <dbReference type="ARBA" id="ARBA00022525"/>
    </source>
</evidence>
<keyword evidence="7" id="KW-0446">Lipid-binding</keyword>
<dbReference type="GO" id="GO:0007420">
    <property type="term" value="P:brain development"/>
    <property type="evidence" value="ECO:0007669"/>
    <property type="project" value="InterPro"/>
</dbReference>
<keyword evidence="6 10" id="KW-0732">Signal</keyword>
<comment type="subcellular location">
    <subcellularLocation>
        <location evidence="1">Secreted</location>
    </subcellularLocation>
</comment>
<feature type="chain" id="PRO_5013434057" description="Apolipoprotein D" evidence="10">
    <location>
        <begin position="22"/>
        <end position="197"/>
    </location>
</feature>
<dbReference type="Pfam" id="PF08212">
    <property type="entry name" value="Lipocalin_2"/>
    <property type="match status" value="1"/>
</dbReference>
<dbReference type="FunFam" id="2.40.128.20:FF:000003">
    <property type="entry name" value="Apolipoprotein D"/>
    <property type="match status" value="1"/>
</dbReference>
<evidence type="ECO:0000256" key="10">
    <source>
        <dbReference type="PIRNR" id="PIRNR036893"/>
    </source>
</evidence>
<evidence type="ECO:0000256" key="2">
    <source>
        <dbReference type="ARBA" id="ARBA00006889"/>
    </source>
</evidence>
<comment type="similarity">
    <text evidence="2 10">Belongs to the calycin superfamily. Lipocalin family.</text>
</comment>
<evidence type="ECO:0000256" key="8">
    <source>
        <dbReference type="ARBA" id="ARBA00023157"/>
    </source>
</evidence>
<keyword evidence="4" id="KW-0813">Transport</keyword>
<dbReference type="AlphaFoldDB" id="A0A1I9WL92"/>
<dbReference type="InterPro" id="IPR026222">
    <property type="entry name" value="ApoD_vertbrte"/>
</dbReference>
<evidence type="ECO:0000256" key="3">
    <source>
        <dbReference type="ARBA" id="ARBA00019890"/>
    </source>
</evidence>
<evidence type="ECO:0000256" key="1">
    <source>
        <dbReference type="ARBA" id="ARBA00004613"/>
    </source>
</evidence>
<dbReference type="PANTHER" id="PTHR10612:SF34">
    <property type="entry name" value="APOLIPOPROTEIN D"/>
    <property type="match status" value="1"/>
</dbReference>
<organism evidence="12">
    <name type="scientific">Nilaparvata lugens</name>
    <name type="common">Brown planthopper</name>
    <dbReference type="NCBI Taxonomy" id="108931"/>
    <lineage>
        <taxon>Eukaryota</taxon>
        <taxon>Metazoa</taxon>
        <taxon>Ecdysozoa</taxon>
        <taxon>Arthropoda</taxon>
        <taxon>Hexapoda</taxon>
        <taxon>Insecta</taxon>
        <taxon>Pterygota</taxon>
        <taxon>Neoptera</taxon>
        <taxon>Paraneoptera</taxon>
        <taxon>Hemiptera</taxon>
        <taxon>Auchenorrhyncha</taxon>
        <taxon>Fulgoroidea</taxon>
        <taxon>Delphacidae</taxon>
        <taxon>Delphacinae</taxon>
        <taxon>Nilaparvata</taxon>
    </lineage>
</organism>
<dbReference type="InterPro" id="IPR022271">
    <property type="entry name" value="Lipocalin_ApoD"/>
</dbReference>
<accession>A0A1I9WL92</accession>
<dbReference type="GO" id="GO:0000302">
    <property type="term" value="P:response to reactive oxygen species"/>
    <property type="evidence" value="ECO:0007669"/>
    <property type="project" value="TreeGrafter"/>
</dbReference>
<evidence type="ECO:0000259" key="11">
    <source>
        <dbReference type="Pfam" id="PF08212"/>
    </source>
</evidence>
<proteinExistence type="evidence at transcript level"/>
<dbReference type="PANTHER" id="PTHR10612">
    <property type="entry name" value="APOLIPOPROTEIN D"/>
    <property type="match status" value="1"/>
</dbReference>
<dbReference type="PRINTS" id="PR02058">
    <property type="entry name" value="APODVERTBRTE"/>
</dbReference>
<reference evidence="12" key="1">
    <citation type="journal article" date="2016" name="BMC Genomics">
        <title>Seminal fluid protein genes of the brown planthopper, Nilaparvata lugens.</title>
        <authorList>
            <person name="Yu B."/>
            <person name="Li D.T."/>
            <person name="Lu J.B."/>
            <person name="Zhang W.X."/>
            <person name="Zhang C.X."/>
        </authorList>
    </citation>
    <scope>NUCLEOTIDE SEQUENCE</scope>
    <source>
        <strain evidence="12">NlSFP_secreted_comp31876</strain>
    </source>
</reference>
<keyword evidence="8" id="KW-1015">Disulfide bond</keyword>
<dbReference type="InterPro" id="IPR022272">
    <property type="entry name" value="Lipocalin_CS"/>
</dbReference>
<sequence length="197" mass="22262">MHFAEVLVIAALLSIYGSADGQVISVGGCPDMSVVDNFEPNKYTGRWYEAERVFNPFEVGGSCITGDYTIEEDNFNHPTGNLLVVHSMTNWLGRKISKSADAFPLDRSSRKAKYLLKYKGSPFTGPYWILDTDYDTYSVVYSCTSVLGLLSFKYVWLLTRLPQAPKYTIDNMESVLKKNNLSSILLIKTYQKNCKYT</sequence>
<evidence type="ECO:0000256" key="7">
    <source>
        <dbReference type="ARBA" id="ARBA00023121"/>
    </source>
</evidence>
<evidence type="ECO:0000256" key="4">
    <source>
        <dbReference type="ARBA" id="ARBA00022448"/>
    </source>
</evidence>
<dbReference type="GO" id="GO:0006869">
    <property type="term" value="P:lipid transport"/>
    <property type="evidence" value="ECO:0007669"/>
    <property type="project" value="InterPro"/>
</dbReference>
<dbReference type="GO" id="GO:0042246">
    <property type="term" value="P:tissue regeneration"/>
    <property type="evidence" value="ECO:0007669"/>
    <property type="project" value="InterPro"/>
</dbReference>
<dbReference type="PIRSF" id="PIRSF036893">
    <property type="entry name" value="Lipocalin_ApoD"/>
    <property type="match status" value="1"/>
</dbReference>
<dbReference type="SMR" id="A0A1I9WL92"/>
<protein>
    <recommendedName>
        <fullName evidence="3">Apolipoprotein D</fullName>
    </recommendedName>
</protein>
<feature type="signal peptide" evidence="10">
    <location>
        <begin position="1"/>
        <end position="21"/>
    </location>
</feature>
<name>A0A1I9WL92_NILLU</name>
<dbReference type="GO" id="GO:0008289">
    <property type="term" value="F:lipid binding"/>
    <property type="evidence" value="ECO:0007669"/>
    <property type="project" value="UniProtKB-KW"/>
</dbReference>
<dbReference type="Gene3D" id="2.40.128.20">
    <property type="match status" value="1"/>
</dbReference>
<evidence type="ECO:0000256" key="9">
    <source>
        <dbReference type="ARBA" id="ARBA00023180"/>
    </source>
</evidence>
<feature type="domain" description="Lipocalin/cytosolic fatty-acid binding" evidence="11">
    <location>
        <begin position="41"/>
        <end position="178"/>
    </location>
</feature>
<evidence type="ECO:0000256" key="6">
    <source>
        <dbReference type="ARBA" id="ARBA00022729"/>
    </source>
</evidence>
<evidence type="ECO:0000313" key="12">
    <source>
        <dbReference type="EMBL" id="APA33912.1"/>
    </source>
</evidence>
<dbReference type="InterPro" id="IPR012674">
    <property type="entry name" value="Calycin"/>
</dbReference>
<dbReference type="GO" id="GO:0005737">
    <property type="term" value="C:cytoplasm"/>
    <property type="evidence" value="ECO:0007669"/>
    <property type="project" value="TreeGrafter"/>
</dbReference>
<dbReference type="EMBL" id="KU932276">
    <property type="protein sequence ID" value="APA33912.1"/>
    <property type="molecule type" value="mRNA"/>
</dbReference>
<dbReference type="OrthoDB" id="565904at2759"/>
<dbReference type="GO" id="GO:0005576">
    <property type="term" value="C:extracellular region"/>
    <property type="evidence" value="ECO:0007669"/>
    <property type="project" value="UniProtKB-SubCell"/>
</dbReference>
<dbReference type="GO" id="GO:0006629">
    <property type="term" value="P:lipid metabolic process"/>
    <property type="evidence" value="ECO:0007669"/>
    <property type="project" value="TreeGrafter"/>
</dbReference>
<dbReference type="InterPro" id="IPR000566">
    <property type="entry name" value="Lipocln_cytosolic_FA-bd_dom"/>
</dbReference>
<dbReference type="SUPFAM" id="SSF50814">
    <property type="entry name" value="Lipocalins"/>
    <property type="match status" value="1"/>
</dbReference>
<keyword evidence="9" id="KW-0325">Glycoprotein</keyword>
<dbReference type="PROSITE" id="PS00213">
    <property type="entry name" value="LIPOCALIN"/>
    <property type="match status" value="1"/>
</dbReference>